<evidence type="ECO:0000256" key="4">
    <source>
        <dbReference type="ARBA" id="ARBA00022771"/>
    </source>
</evidence>
<comment type="subcellular location">
    <subcellularLocation>
        <location evidence="1">Nucleus</location>
    </subcellularLocation>
</comment>
<sequence>MLLVLSLQVAFKSHVKLNIKLTCNITILTNARPHIPSLSIVRFYGYHRRLRSSESSFQLRSSNTTMGIPRRYLCADCGRMFGNRASLMRHRVYEGEGCQQQPPQRQQQQAEQAISSVKRVSVPTRSKRKHVCSKCNKSYAFFTSLWRHQNYECGVEPRFGCTVCRAKFAQKSNLDRHIRARHSS</sequence>
<organism evidence="9 10">
    <name type="scientific">Nasonia vitripennis</name>
    <name type="common">Parasitic wasp</name>
    <dbReference type="NCBI Taxonomy" id="7425"/>
    <lineage>
        <taxon>Eukaryota</taxon>
        <taxon>Metazoa</taxon>
        <taxon>Ecdysozoa</taxon>
        <taxon>Arthropoda</taxon>
        <taxon>Hexapoda</taxon>
        <taxon>Insecta</taxon>
        <taxon>Pterygota</taxon>
        <taxon>Neoptera</taxon>
        <taxon>Endopterygota</taxon>
        <taxon>Hymenoptera</taxon>
        <taxon>Apocrita</taxon>
        <taxon>Proctotrupomorpha</taxon>
        <taxon>Chalcidoidea</taxon>
        <taxon>Pteromalidae</taxon>
        <taxon>Pteromalinae</taxon>
        <taxon>Nasonia</taxon>
    </lineage>
</organism>
<dbReference type="OrthoDB" id="7612037at2759"/>
<dbReference type="PANTHER" id="PTHR24406">
    <property type="entry name" value="TRANSCRIPTIONAL REPRESSOR CTCFL-RELATED"/>
    <property type="match status" value="1"/>
</dbReference>
<proteinExistence type="predicted"/>
<dbReference type="Proteomes" id="UP000002358">
    <property type="component" value="Chromosome 5"/>
</dbReference>
<dbReference type="PROSITE" id="PS50157">
    <property type="entry name" value="ZINC_FINGER_C2H2_2"/>
    <property type="match status" value="3"/>
</dbReference>
<evidence type="ECO:0000259" key="8">
    <source>
        <dbReference type="PROSITE" id="PS50157"/>
    </source>
</evidence>
<dbReference type="InterPro" id="IPR013087">
    <property type="entry name" value="Znf_C2H2_type"/>
</dbReference>
<dbReference type="GO" id="GO:0005634">
    <property type="term" value="C:nucleus"/>
    <property type="evidence" value="ECO:0007669"/>
    <property type="project" value="UniProtKB-SubCell"/>
</dbReference>
<dbReference type="KEGG" id="nvi:116417581"/>
<dbReference type="GO" id="GO:0008270">
    <property type="term" value="F:zinc ion binding"/>
    <property type="evidence" value="ECO:0007669"/>
    <property type="project" value="UniProtKB-KW"/>
</dbReference>
<keyword evidence="3" id="KW-0677">Repeat</keyword>
<keyword evidence="6" id="KW-0539">Nucleus</keyword>
<dbReference type="EnsemblMetazoa" id="XM_031931321">
    <property type="protein sequence ID" value="XP_031787181"/>
    <property type="gene ID" value="LOC116417581"/>
</dbReference>
<evidence type="ECO:0000256" key="6">
    <source>
        <dbReference type="ARBA" id="ARBA00023242"/>
    </source>
</evidence>
<dbReference type="GeneID" id="116417581"/>
<name>A0A7M7QKQ9_NASVI</name>
<dbReference type="SMART" id="SM00355">
    <property type="entry name" value="ZnF_C2H2"/>
    <property type="match status" value="3"/>
</dbReference>
<evidence type="ECO:0000313" key="9">
    <source>
        <dbReference type="EnsemblMetazoa" id="XP_031787181"/>
    </source>
</evidence>
<dbReference type="InterPro" id="IPR036236">
    <property type="entry name" value="Znf_C2H2_sf"/>
</dbReference>
<dbReference type="Gene3D" id="3.30.160.60">
    <property type="entry name" value="Classic Zinc Finger"/>
    <property type="match status" value="1"/>
</dbReference>
<keyword evidence="4 7" id="KW-0863">Zinc-finger</keyword>
<evidence type="ECO:0000256" key="3">
    <source>
        <dbReference type="ARBA" id="ARBA00022737"/>
    </source>
</evidence>
<keyword evidence="10" id="KW-1185">Reference proteome</keyword>
<feature type="domain" description="C2H2-type" evidence="8">
    <location>
        <begin position="72"/>
        <end position="102"/>
    </location>
</feature>
<dbReference type="SUPFAM" id="SSF57667">
    <property type="entry name" value="beta-beta-alpha zinc fingers"/>
    <property type="match status" value="2"/>
</dbReference>
<feature type="domain" description="C2H2-type" evidence="8">
    <location>
        <begin position="130"/>
        <end position="157"/>
    </location>
</feature>
<dbReference type="InParanoid" id="A0A7M7QKQ9"/>
<evidence type="ECO:0000256" key="1">
    <source>
        <dbReference type="ARBA" id="ARBA00004123"/>
    </source>
</evidence>
<dbReference type="PROSITE" id="PS00028">
    <property type="entry name" value="ZINC_FINGER_C2H2_1"/>
    <property type="match status" value="1"/>
</dbReference>
<dbReference type="RefSeq" id="XP_031787181.1">
    <property type="nucleotide sequence ID" value="XM_031931321.2"/>
</dbReference>
<protein>
    <recommendedName>
        <fullName evidence="8">C2H2-type domain-containing protein</fullName>
    </recommendedName>
</protein>
<evidence type="ECO:0000313" key="10">
    <source>
        <dbReference type="Proteomes" id="UP000002358"/>
    </source>
</evidence>
<evidence type="ECO:0000256" key="7">
    <source>
        <dbReference type="PROSITE-ProRule" id="PRU00042"/>
    </source>
</evidence>
<evidence type="ECO:0000256" key="5">
    <source>
        <dbReference type="ARBA" id="ARBA00022833"/>
    </source>
</evidence>
<evidence type="ECO:0000256" key="2">
    <source>
        <dbReference type="ARBA" id="ARBA00022723"/>
    </source>
</evidence>
<reference evidence="9" key="1">
    <citation type="submission" date="2021-01" db="UniProtKB">
        <authorList>
            <consortium name="EnsemblMetazoa"/>
        </authorList>
    </citation>
    <scope>IDENTIFICATION</scope>
</reference>
<dbReference type="AlphaFoldDB" id="A0A7M7QKQ9"/>
<accession>A0A7M7QKQ9</accession>
<keyword evidence="5" id="KW-0862">Zinc</keyword>
<feature type="domain" description="C2H2-type" evidence="8">
    <location>
        <begin position="159"/>
        <end position="184"/>
    </location>
</feature>
<dbReference type="InterPro" id="IPR050888">
    <property type="entry name" value="ZnF_C2H2-type_TF"/>
</dbReference>
<dbReference type="Pfam" id="PF00096">
    <property type="entry name" value="zf-C2H2"/>
    <property type="match status" value="3"/>
</dbReference>
<keyword evidence="2" id="KW-0479">Metal-binding</keyword>